<comment type="similarity">
    <text evidence="2">Belongs to the COG7 family.</text>
</comment>
<evidence type="ECO:0000313" key="11">
    <source>
        <dbReference type="Proteomes" id="UP000320475"/>
    </source>
</evidence>
<evidence type="ECO:0000256" key="8">
    <source>
        <dbReference type="ARBA" id="ARBA00031345"/>
    </source>
</evidence>
<dbReference type="AlphaFoldDB" id="A0A507D0L2"/>
<evidence type="ECO:0000313" key="10">
    <source>
        <dbReference type="EMBL" id="TPX44946.1"/>
    </source>
</evidence>
<evidence type="ECO:0000256" key="9">
    <source>
        <dbReference type="SAM" id="MobiDB-lite"/>
    </source>
</evidence>
<dbReference type="VEuPathDB" id="FungiDB:SeMB42_g07313"/>
<name>A0A507D0L2_9FUNG</name>
<comment type="subcellular location">
    <subcellularLocation>
        <location evidence="1">Golgi apparatus membrane</location>
        <topology evidence="1">Peripheral membrane protein</topology>
    </subcellularLocation>
</comment>
<sequence length="863" mass="95164">MNESAPTSNTDTESVSKAITNPSTSFIISPNDFLAAEFSLENWLNNILSKPPSSSNGSHSNPAICEHLIVDSVDDLDTATIQPTSKSSAPTEQHASIPESDTTSLDRWASTILSQLESLSFELSTQLDAISTSTLSALPQVLHDLDQAKRQAHSLANQITESKAAMRNAPVAHSRCPNDPTTDQNATKHQTFQYLTRVDMVKTRMEASKTMLKEAENWNTLPAEMEGVFATKDHMAAASKLQEAQRSLVLLTGAPDYEERRSMLSSLQNKLEALLSPQVITALNDRDIEGCKRLYRIFLQIQRGSDFAAYYYRSRKASIIKIWDASKHSVNTRDSNIVTIMETFYEEVEKLLSKEALWLPYVFPQPLGVLQELVKDILASISEDVKSRVHNLKDDLTLIVQVYTVACGHGVKLERILGSMESVDGLAVTSSKMEMVDVLAPMYEPFLPVQQDYANRELASLLNQLKLTVSSLTTNNPDVQLVQSAFDCVRPLIVYTESAIARCQAFTFGFGSAGLLEALNAYIEKIAALYNTAILKNIGSNSSDANSEWNQFQVGLRVLGICCTLVLRFHEVDSNVRRLLLYADGKIAPLAGVTANIDECLSAIEMLRSSTLNSYALQSLISSTSASSSPSPDSANTANSTILNINPLEKLALHSQRLAFDTLTTPIRKQLDLIPMLQVWTSQRPTSSSPFGISVPQFSLSPSPYATRVGEHLLALPQQIELYQDDESLKYNIHDLPFYQESIDREVDAALVWMTCVVRAVANYFSNAVLKIERLSTHGAQQLKEDVGYMINVFAAMEVEPDSTLESIRKGVDRIRNLSENESSVSNVASAMVNEDERVAIWLVNIVKLAGTRTGSALSGTKQ</sequence>
<keyword evidence="5" id="KW-0653">Protein transport</keyword>
<evidence type="ECO:0000256" key="7">
    <source>
        <dbReference type="ARBA" id="ARBA00023136"/>
    </source>
</evidence>
<protein>
    <recommendedName>
        <fullName evidence="3">Conserved oligomeric Golgi complex subunit 7</fullName>
    </recommendedName>
    <alternativeName>
        <fullName evidence="8">Component of oligomeric Golgi complex 7</fullName>
    </alternativeName>
</protein>
<dbReference type="GO" id="GO:0007030">
    <property type="term" value="P:Golgi organization"/>
    <property type="evidence" value="ECO:0007669"/>
    <property type="project" value="TreeGrafter"/>
</dbReference>
<organism evidence="10 11">
    <name type="scientific">Synchytrium endobioticum</name>
    <dbReference type="NCBI Taxonomy" id="286115"/>
    <lineage>
        <taxon>Eukaryota</taxon>
        <taxon>Fungi</taxon>
        <taxon>Fungi incertae sedis</taxon>
        <taxon>Chytridiomycota</taxon>
        <taxon>Chytridiomycota incertae sedis</taxon>
        <taxon>Chytridiomycetes</taxon>
        <taxon>Synchytriales</taxon>
        <taxon>Synchytriaceae</taxon>
        <taxon>Synchytrium</taxon>
    </lineage>
</organism>
<dbReference type="GO" id="GO:0000139">
    <property type="term" value="C:Golgi membrane"/>
    <property type="evidence" value="ECO:0007669"/>
    <property type="project" value="UniProtKB-SubCell"/>
</dbReference>
<dbReference type="GO" id="GO:0006890">
    <property type="term" value="P:retrograde vesicle-mediated transport, Golgi to endoplasmic reticulum"/>
    <property type="evidence" value="ECO:0007669"/>
    <property type="project" value="TreeGrafter"/>
</dbReference>
<dbReference type="EMBL" id="QEAM01000161">
    <property type="protein sequence ID" value="TPX44946.1"/>
    <property type="molecule type" value="Genomic_DNA"/>
</dbReference>
<reference evidence="10 11" key="1">
    <citation type="journal article" date="2019" name="Sci. Rep.">
        <title>Comparative genomics of chytrid fungi reveal insights into the obligate biotrophic and pathogenic lifestyle of Synchytrium endobioticum.</title>
        <authorList>
            <person name="van de Vossenberg B.T.L.H."/>
            <person name="Warris S."/>
            <person name="Nguyen H.D.T."/>
            <person name="van Gent-Pelzer M.P.E."/>
            <person name="Joly D.L."/>
            <person name="van de Geest H.C."/>
            <person name="Bonants P.J.M."/>
            <person name="Smith D.S."/>
            <person name="Levesque C.A."/>
            <person name="van der Lee T.A.J."/>
        </authorList>
    </citation>
    <scope>NUCLEOTIDE SEQUENCE [LARGE SCALE GENOMIC DNA]</scope>
    <source>
        <strain evidence="10 11">LEV6574</strain>
    </source>
</reference>
<proteinExistence type="inferred from homology"/>
<comment type="caution">
    <text evidence="10">The sequence shown here is derived from an EMBL/GenBank/DDBJ whole genome shotgun (WGS) entry which is preliminary data.</text>
</comment>
<evidence type="ECO:0000256" key="2">
    <source>
        <dbReference type="ARBA" id="ARBA00005831"/>
    </source>
</evidence>
<dbReference type="PANTHER" id="PTHR21443:SF0">
    <property type="entry name" value="CONSERVED OLIGOMERIC GOLGI COMPLEX SUBUNIT 7"/>
    <property type="match status" value="1"/>
</dbReference>
<dbReference type="GO" id="GO:0006886">
    <property type="term" value="P:intracellular protein transport"/>
    <property type="evidence" value="ECO:0007669"/>
    <property type="project" value="InterPro"/>
</dbReference>
<evidence type="ECO:0000256" key="1">
    <source>
        <dbReference type="ARBA" id="ARBA00004395"/>
    </source>
</evidence>
<dbReference type="Pfam" id="PF10191">
    <property type="entry name" value="COG7"/>
    <property type="match status" value="1"/>
</dbReference>
<keyword evidence="4" id="KW-0813">Transport</keyword>
<dbReference type="InterPro" id="IPR019335">
    <property type="entry name" value="COG7"/>
</dbReference>
<evidence type="ECO:0000256" key="5">
    <source>
        <dbReference type="ARBA" id="ARBA00022927"/>
    </source>
</evidence>
<dbReference type="OrthoDB" id="249612at2759"/>
<evidence type="ECO:0000256" key="4">
    <source>
        <dbReference type="ARBA" id="ARBA00022448"/>
    </source>
</evidence>
<dbReference type="PANTHER" id="PTHR21443">
    <property type="entry name" value="CONSERVED OLIGOMERIC GOLGI COMPLEX COMPONENT 7"/>
    <property type="match status" value="1"/>
</dbReference>
<evidence type="ECO:0000256" key="3">
    <source>
        <dbReference type="ARBA" id="ARBA00020984"/>
    </source>
</evidence>
<keyword evidence="6" id="KW-0333">Golgi apparatus</keyword>
<feature type="region of interest" description="Disordered" evidence="9">
    <location>
        <begin position="80"/>
        <end position="102"/>
    </location>
</feature>
<evidence type="ECO:0000256" key="6">
    <source>
        <dbReference type="ARBA" id="ARBA00023034"/>
    </source>
</evidence>
<dbReference type="GO" id="GO:0017119">
    <property type="term" value="C:Golgi transport complex"/>
    <property type="evidence" value="ECO:0007669"/>
    <property type="project" value="InterPro"/>
</dbReference>
<keyword evidence="7" id="KW-0472">Membrane</keyword>
<gene>
    <name evidence="10" type="ORF">SeLEV6574_g04188</name>
</gene>
<accession>A0A507D0L2</accession>
<dbReference type="Proteomes" id="UP000320475">
    <property type="component" value="Unassembled WGS sequence"/>
</dbReference>